<dbReference type="Pfam" id="PF26573">
    <property type="entry name" value="TPR_Epg5_2"/>
    <property type="match status" value="1"/>
</dbReference>
<organism evidence="4 5">
    <name type="scientific">Helicostylum pulchrum</name>
    <dbReference type="NCBI Taxonomy" id="562976"/>
    <lineage>
        <taxon>Eukaryota</taxon>
        <taxon>Fungi</taxon>
        <taxon>Fungi incertae sedis</taxon>
        <taxon>Mucoromycota</taxon>
        <taxon>Mucoromycotina</taxon>
        <taxon>Mucoromycetes</taxon>
        <taxon>Mucorales</taxon>
        <taxon>Mucorineae</taxon>
        <taxon>Mucoraceae</taxon>
        <taxon>Helicostylum</taxon>
    </lineage>
</organism>
<dbReference type="InterPro" id="IPR051436">
    <property type="entry name" value="Autophagy-related_EPG5"/>
</dbReference>
<keyword evidence="5" id="KW-1185">Reference proteome</keyword>
<evidence type="ECO:0000313" key="5">
    <source>
        <dbReference type="Proteomes" id="UP001476247"/>
    </source>
</evidence>
<comment type="similarity">
    <text evidence="1">Belongs to the EPG5 family.</text>
</comment>
<dbReference type="EMBL" id="BAABUJ010000004">
    <property type="protein sequence ID" value="GAA5794866.1"/>
    <property type="molecule type" value="Genomic_DNA"/>
</dbReference>
<dbReference type="Proteomes" id="UP001476247">
    <property type="component" value="Unassembled WGS sequence"/>
</dbReference>
<keyword evidence="2" id="KW-0072">Autophagy</keyword>
<accession>A0ABP9XJ78</accession>
<name>A0ABP9XJ78_9FUNG</name>
<gene>
    <name evidence="4" type="ORF">HPULCUR_000214</name>
</gene>
<reference evidence="4 5" key="1">
    <citation type="submission" date="2024-04" db="EMBL/GenBank/DDBJ databases">
        <title>genome sequences of Mucor flavus KT1a and Helicostylum pulchrum KT1b strains isolation_sourced from the surface of a dry-aged beef.</title>
        <authorList>
            <person name="Toyotome T."/>
            <person name="Hosono M."/>
            <person name="Torimaru M."/>
            <person name="Fukuda K."/>
            <person name="Mikami N."/>
        </authorList>
    </citation>
    <scope>NUCLEOTIDE SEQUENCE [LARGE SCALE GENOMIC DNA]</scope>
    <source>
        <strain evidence="4 5">KT1b</strain>
    </source>
</reference>
<evidence type="ECO:0000256" key="1">
    <source>
        <dbReference type="ARBA" id="ARBA00010948"/>
    </source>
</evidence>
<proteinExistence type="inferred from homology"/>
<feature type="domain" description="Epg5-like TPR" evidence="3">
    <location>
        <begin position="981"/>
        <end position="1106"/>
    </location>
</feature>
<evidence type="ECO:0000313" key="4">
    <source>
        <dbReference type="EMBL" id="GAA5794866.1"/>
    </source>
</evidence>
<protein>
    <recommendedName>
        <fullName evidence="3">Epg5-like TPR domain-containing protein</fullName>
    </recommendedName>
</protein>
<dbReference type="PANTHER" id="PTHR31139:SF4">
    <property type="entry name" value="ECTOPIC P GRANULES PROTEIN 5 HOMOLOG"/>
    <property type="match status" value="1"/>
</dbReference>
<dbReference type="PANTHER" id="PTHR31139">
    <property type="entry name" value="ECTOPIC P GRANULES PROTEIN 5 HOMOLOG"/>
    <property type="match status" value="1"/>
</dbReference>
<evidence type="ECO:0000259" key="3">
    <source>
        <dbReference type="Pfam" id="PF26573"/>
    </source>
</evidence>
<comment type="caution">
    <text evidence="4">The sequence shown here is derived from an EMBL/GenBank/DDBJ whole genome shotgun (WGS) entry which is preliminary data.</text>
</comment>
<sequence length="1208" mass="139423">MDKELNSLLLKYKKSIDELQEISNKQETVNTSEKVITNNNKVTTTDEEDKVNQLLNKLKLDVDTLLSKRTIEVENSKQDVQLYIDNVLWNLFSRTELNNNALLFNNDPHRKTDKECLMKMITTLLDFDKQQDDIVLHDWLKNVMTVYTHICTKSDKKIVLQLLTTTSNISTWAVPLIQFNHLKNINDYIEILEIVFTDNQQWVEDDYLAVLDQLAIDYTFNKLVYESTNKDIDAEAIFALTNTMTDLLIKAIQQLSTMKSLVKLLSRTIIHLAIMLIDSTLITTNYQEQIDSFIIRLVHDFYSLKQAGWFFLPNIPFKALSTDALWDITVYLLQIKNITTKPTSLNQVLNDHLPCITRFQYELADNQVQGYFILNCLTNIATCIPSGIDQIKSVDESNKNILSTCIVSIITYTLFTVAFIDKNLREVFYKDARDSLVPICQYHTFVISLLFRWTVQHITVMERMALYLFHSLDLNHWVILKDDLKLLHNLLSQEQPNMTTQHAQIQLAKYVIGHLNFGYIDGSVDPTVSKSQPWHHRKLPFLSYDIHEEIAFILLDTCQKFQPLPDTTTAIHQGENKGAIELVGSVTSAVSTYLPIADQILLLKSNYASTTTSVANEMIDWAWSIALQLKLYDCPVSTRATEIEKSITLPFLKLILNSYNDVSSSHSALLIYISFLLSVTSRHFLRFSAGDGWMKLLTILKRGKPEAIIQTFSEIIPSFVYMHGDDFFNDDSLADFFKHMVELRNDPILTKAASNRVLNKDNKNNKKKKNAVKAIPTTTTGVGIIIGSHVWQAYLIDSVSNLLDESGHGFSYVDLVLHSWLKTVFRKSDWMWHSSYVSVIDTLCNLAFTLNRHRLVYDMLIEERKRMEINIKATTSSSPRITRFIKTMIPVTESIYPSLLIGEWSVLNNLKTNTFNKAPGIETQSYWFVFEALVMETVIEKDPYRDQITLVISNNSNDSSGSDPLDNIQSVYKLMTVQKKPIEFLSIYRWLQHILVLPVEHVLLPLYLQMFFCLYYQRIDKTITFGSLCFTKKSEWITKLRDYIASVQTYYSQKMSSGHTTANAEVLQQTFYAMWLWLGNADLLSLSLEKTNINNLPTHYDLNRLKLCHGKLEQDQPWYHVDRYWMDLLDRDNLELDFLSYAWEGSLKFKAYDDDYDDDNDTMTKKSNSIIDDSISLSTTMKRQRLTTGKSTMIQLPAISISDPLFNK</sequence>
<evidence type="ECO:0000256" key="2">
    <source>
        <dbReference type="ARBA" id="ARBA00023006"/>
    </source>
</evidence>
<dbReference type="InterPro" id="IPR058750">
    <property type="entry name" value="TPR_Epg5"/>
</dbReference>